<gene>
    <name evidence="1" type="ORF">BRCON_1813</name>
</gene>
<organism evidence="1 2">
    <name type="scientific">Sumerlaea chitinivorans</name>
    <dbReference type="NCBI Taxonomy" id="2250252"/>
    <lineage>
        <taxon>Bacteria</taxon>
        <taxon>Candidatus Sumerlaeota</taxon>
        <taxon>Candidatus Sumerlaeia</taxon>
        <taxon>Candidatus Sumerlaeales</taxon>
        <taxon>Candidatus Sumerlaeaceae</taxon>
        <taxon>Candidatus Sumerlaea</taxon>
    </lineage>
</organism>
<reference evidence="1 2" key="1">
    <citation type="submission" date="2018-05" db="EMBL/GenBank/DDBJ databases">
        <title>A metagenomic window into the 2 km-deep terrestrial subsurface aquifer revealed taxonomically and functionally diverse microbial community comprising novel uncultured bacterial lineages.</title>
        <authorList>
            <person name="Kadnikov V.V."/>
            <person name="Mardanov A.V."/>
            <person name="Beletsky A.V."/>
            <person name="Banks D."/>
            <person name="Pimenov N.V."/>
            <person name="Frank Y.A."/>
            <person name="Karnachuk O.V."/>
            <person name="Ravin N.V."/>
        </authorList>
    </citation>
    <scope>NUCLEOTIDE SEQUENCE [LARGE SCALE GENOMIC DNA]</scope>
    <source>
        <strain evidence="1">BY</strain>
    </source>
</reference>
<protein>
    <submittedName>
        <fullName evidence="1">Uncharacterized protein</fullName>
    </submittedName>
</protein>
<accession>A0A2Z4Y5Z0</accession>
<name>A0A2Z4Y5Z0_SUMC1</name>
<dbReference type="Proteomes" id="UP000262583">
    <property type="component" value="Chromosome"/>
</dbReference>
<sequence length="37" mass="4458">MVSSYTTLGGTEQKEELTGRFFVYRFTRHSWVKWEAE</sequence>
<proteinExistence type="predicted"/>
<dbReference type="KEGG" id="schv:BRCON_1813"/>
<dbReference type="EMBL" id="CP030759">
    <property type="protein sequence ID" value="AXA36590.1"/>
    <property type="molecule type" value="Genomic_DNA"/>
</dbReference>
<evidence type="ECO:0000313" key="1">
    <source>
        <dbReference type="EMBL" id="AXA36590.1"/>
    </source>
</evidence>
<dbReference type="AlphaFoldDB" id="A0A2Z4Y5Z0"/>
<evidence type="ECO:0000313" key="2">
    <source>
        <dbReference type="Proteomes" id="UP000262583"/>
    </source>
</evidence>